<dbReference type="PANTHER" id="PTHR12770:SF22">
    <property type="entry name" value="PROTEIN ROOT UVB SENSITIVE 1, CHLOROPLASTIC"/>
    <property type="match status" value="1"/>
</dbReference>
<dbReference type="AlphaFoldDB" id="A0AAV9ICF2"/>
<organism evidence="4 5">
    <name type="scientific">Galdieria yellowstonensis</name>
    <dbReference type="NCBI Taxonomy" id="3028027"/>
    <lineage>
        <taxon>Eukaryota</taxon>
        <taxon>Rhodophyta</taxon>
        <taxon>Bangiophyceae</taxon>
        <taxon>Galdieriales</taxon>
        <taxon>Galdieriaceae</taxon>
        <taxon>Galdieria</taxon>
    </lineage>
</organism>
<dbReference type="InterPro" id="IPR006968">
    <property type="entry name" value="RUS_fam"/>
</dbReference>
<feature type="domain" description="Protein root UVB sensitive/RUS" evidence="2">
    <location>
        <begin position="272"/>
        <end position="507"/>
    </location>
</feature>
<accession>A0AAV9ICF2</accession>
<dbReference type="Proteomes" id="UP001300502">
    <property type="component" value="Unassembled WGS sequence"/>
</dbReference>
<name>A0AAV9ICF2_9RHOD</name>
<protein>
    <submittedName>
        <fullName evidence="4">Uncharacterized protein</fullName>
    </submittedName>
</protein>
<keyword evidence="5" id="KW-1185">Reference proteome</keyword>
<evidence type="ECO:0000256" key="1">
    <source>
        <dbReference type="ARBA" id="ARBA00007558"/>
    </source>
</evidence>
<comment type="caution">
    <text evidence="4">The sequence shown here is derived from an EMBL/GenBank/DDBJ whole genome shotgun (WGS) entry which is preliminary data.</text>
</comment>
<evidence type="ECO:0000259" key="2">
    <source>
        <dbReference type="Pfam" id="PF04884"/>
    </source>
</evidence>
<feature type="domain" description="Root UVB sensitive protein C-terminal" evidence="3">
    <location>
        <begin position="510"/>
        <end position="623"/>
    </location>
</feature>
<dbReference type="PANTHER" id="PTHR12770">
    <property type="entry name" value="RUS1 FAMILY PROTEIN C16ORF58"/>
    <property type="match status" value="1"/>
</dbReference>
<gene>
    <name evidence="4" type="ORF">GAYE_SCF07G2893</name>
</gene>
<dbReference type="Pfam" id="PF24160">
    <property type="entry name" value="UVB_sens_C"/>
    <property type="match status" value="1"/>
</dbReference>
<evidence type="ECO:0000259" key="3">
    <source>
        <dbReference type="Pfam" id="PF24160"/>
    </source>
</evidence>
<dbReference type="InterPro" id="IPR054549">
    <property type="entry name" value="UVB_sens_RUS_dom"/>
</dbReference>
<evidence type="ECO:0000313" key="5">
    <source>
        <dbReference type="Proteomes" id="UP001300502"/>
    </source>
</evidence>
<comment type="similarity">
    <text evidence="1">Belongs to the RUS1 family.</text>
</comment>
<dbReference type="EMBL" id="JANCYU010000027">
    <property type="protein sequence ID" value="KAK4524989.1"/>
    <property type="molecule type" value="Genomic_DNA"/>
</dbReference>
<reference evidence="4 5" key="1">
    <citation type="submission" date="2022-07" db="EMBL/GenBank/DDBJ databases">
        <title>Genome-wide signatures of adaptation to extreme environments.</title>
        <authorList>
            <person name="Cho C.H."/>
            <person name="Yoon H.S."/>
        </authorList>
    </citation>
    <scope>NUCLEOTIDE SEQUENCE [LARGE SCALE GENOMIC DNA]</scope>
    <source>
        <strain evidence="4 5">108.79 E11</strain>
    </source>
</reference>
<dbReference type="Pfam" id="PF04884">
    <property type="entry name" value="UVB_sens_prot"/>
    <property type="match status" value="1"/>
</dbReference>
<evidence type="ECO:0000313" key="4">
    <source>
        <dbReference type="EMBL" id="KAK4524989.1"/>
    </source>
</evidence>
<sequence>MSQRRPRSVKEWKKEASLKNELSFLILNINVHQNSWRFPSCAFQSNTCWNNSFEANVTTVSKINSKRHYLSTSLTKTYCDSGMNSYWKRGRRGRSIVLVWYRQNLHNDQALKEAKAKFPFSKVFLVVFESDRKNFILKFHLTKNLYKDVVFFPDSSCPFLDVPFAAYNLGARHVFASVSVHHFDMEVQKVRNSCFRHGIYFHISVGTYSAKYLFSCTASFVFGTRAQMPALADSSSTTIWEKHLRRGSVVPYQISEDLIREGKCEDDRPVLEKFIDWLARIYLPDGYPNSVTKDYLSYSVWRAIQNLASSIMGVFATEALLFGLGLGRKSTPATSAAISWVLKDGLGYIGKVFYGSIAGNQFDVDPKSWRLVADAVEDAGGVLEIVTPLFPGHFLLLASVANAMKGVAAMTGTATRHAIYKSLALRENQGDIATKGESQGVTCKMLGLGLGIVASSRIGQRYFALLSAYALGCFVHLFANWKSLSCIQFATLNRQRCSLALQQFLQTGDVPSPYEVSRLEKVVMPPWKGYLDEIVMGASVKQAFESGRELREALSFYRGCRYLLTQRNKKILIVFHENCRPQDVFQAFMQAHKVRSGSSLQSSFRFAKQQTKAFLQKCSQKGWNTQYPLMGSKPVVVRW</sequence>
<dbReference type="InterPro" id="IPR055412">
    <property type="entry name" value="UVB_sens_C"/>
</dbReference>
<proteinExistence type="inferred from homology"/>